<evidence type="ECO:0000313" key="1">
    <source>
        <dbReference type="EMBL" id="NWL45515.1"/>
    </source>
</evidence>
<evidence type="ECO:0000313" key="2">
    <source>
        <dbReference type="Proteomes" id="UP000704738"/>
    </source>
</evidence>
<comment type="caution">
    <text evidence="1">The sequence shown here is derived from an EMBL/GenBank/DDBJ whole genome shotgun (WGS) entry which is preliminary data.</text>
</comment>
<dbReference type="AlphaFoldDB" id="A0ABD6MVD2"/>
<gene>
    <name evidence="1" type="ORF">DM819_06445</name>
</gene>
<name>A0ABD6MVD2_9PSED</name>
<reference evidence="1 2" key="1">
    <citation type="submission" date="2018-06" db="EMBL/GenBank/DDBJ databases">
        <title>Bacteria isolated from soil of Wuhan.</title>
        <authorList>
            <person name="Xiang W."/>
            <person name="Huang C."/>
        </authorList>
    </citation>
    <scope>NUCLEOTIDE SEQUENCE [LARGE SCALE GENOMIC DNA]</scope>
    <source>
        <strain evidence="2">xwS4</strain>
    </source>
</reference>
<proteinExistence type="predicted"/>
<evidence type="ECO:0008006" key="3">
    <source>
        <dbReference type="Google" id="ProtNLM"/>
    </source>
</evidence>
<accession>A0ABD6MVD2</accession>
<protein>
    <recommendedName>
        <fullName evidence="3">DUF4815 domain-containing protein</fullName>
    </recommendedName>
</protein>
<sequence>MPRPTMEKYIAWMKVQPRTYDWGALLVYDRFKTNRLLAQEHIENLELGHFMRPIDFSRTLDGLTTTVSDLKFDRPVLSFVNSSLGGSRARLSMNVVSGLIVQYRRPPGSSQDELVGYSNLDPLTAPTVRMDIFLNESNDGKVNDQGRVTLDLSKGGSYKFEVASWGELNDRLGEVISEKFQELDEKERVWELNVLKPVEGELSPSAFEVRTHSYAKAQEIFNASEEEKKEGAVIVGVAFEGQTGGNFPGQDDAMPYLLPSPIDDAELPYTMNLIYSNKIWLKQLLLDVIGKFERLQNVKVDPDRYGFYTNVTADLNFSVPAEDVRRTEHYDKFTVQRFKWPDMNLMPIFEIKHDAGVLTYNTSAFAEGSFVVEFVQPDGVKVMRPSGRITIKIDGSLELGLTKDSSREGDIDVVVSGPNVEYSIECWGSEWSFYDGYAKIAAEDYVMVPVRALLDTFVSQFKSLADVGVPFNLLRLNGLLFRGADVATPRSLQFPGDLSLLGDLAPKLTTFAIEPLETVISAGGGETVTLSLDPKPDGPVDWQVKPLKDESADAGTIVDGVYTPPPAASISGTHKRVIVTATASGNTSSALITVVSNSVAVYPYFLVAQFDSSEPTSGPPRYVLVGGDSKNELTWSMVNGSKGIQRLPEDSDSDLDIPEGKNVRIYVSPKRTPGTPGELEALVHLDRVQVSAGGLVQWIDVIVPWTTATAKIKATQLSEGAWQLAVAYDSAETGEEVELTPAQTKWAVLLGKGQINPATGVYQPGPSEGPYIIVAGRETPAERLALWSYSVVVLSPTAKHAVAIDTAFKKEA</sequence>
<dbReference type="EMBL" id="QJRE01000096">
    <property type="protein sequence ID" value="NWL45515.1"/>
    <property type="molecule type" value="Genomic_DNA"/>
</dbReference>
<organism evidence="1 2">
    <name type="scientific">Pseudomonas hunanensis</name>
    <dbReference type="NCBI Taxonomy" id="1247546"/>
    <lineage>
        <taxon>Bacteria</taxon>
        <taxon>Pseudomonadati</taxon>
        <taxon>Pseudomonadota</taxon>
        <taxon>Gammaproteobacteria</taxon>
        <taxon>Pseudomonadales</taxon>
        <taxon>Pseudomonadaceae</taxon>
        <taxon>Pseudomonas</taxon>
    </lineage>
</organism>
<dbReference type="Proteomes" id="UP000704738">
    <property type="component" value="Unassembled WGS sequence"/>
</dbReference>